<dbReference type="PROSITE" id="PS51843">
    <property type="entry name" value="NR_LBD"/>
    <property type="match status" value="1"/>
</dbReference>
<dbReference type="Pfam" id="PF00104">
    <property type="entry name" value="Hormone_recep"/>
    <property type="match status" value="1"/>
</dbReference>
<dbReference type="InterPro" id="IPR013088">
    <property type="entry name" value="Znf_NHR/GATA"/>
</dbReference>
<evidence type="ECO:0000256" key="2">
    <source>
        <dbReference type="ARBA" id="ARBA00005993"/>
    </source>
</evidence>
<evidence type="ECO:0000256" key="5">
    <source>
        <dbReference type="ARBA" id="ARBA00022833"/>
    </source>
</evidence>
<name>A0A8S1GUM4_9PELO</name>
<dbReference type="AlphaFoldDB" id="A0A8S1GUM4"/>
<comment type="caution">
    <text evidence="15">The sequence shown here is derived from an EMBL/GenBank/DDBJ whole genome shotgun (WGS) entry which is preliminary data.</text>
</comment>
<dbReference type="OrthoDB" id="6159439at2759"/>
<dbReference type="GO" id="GO:0003700">
    <property type="term" value="F:DNA-binding transcription factor activity"/>
    <property type="evidence" value="ECO:0007669"/>
    <property type="project" value="InterPro"/>
</dbReference>
<dbReference type="Pfam" id="PF00105">
    <property type="entry name" value="zf-C4"/>
    <property type="match status" value="1"/>
</dbReference>
<keyword evidence="7 11" id="KW-0238">DNA-binding</keyword>
<dbReference type="GO" id="GO:0008270">
    <property type="term" value="F:zinc ion binding"/>
    <property type="evidence" value="ECO:0007669"/>
    <property type="project" value="UniProtKB-KW"/>
</dbReference>
<comment type="similarity">
    <text evidence="2 11">Belongs to the nuclear hormone receptor family.</text>
</comment>
<dbReference type="EMBL" id="CAJGYM010000006">
    <property type="protein sequence ID" value="CAD6187277.1"/>
    <property type="molecule type" value="Genomic_DNA"/>
</dbReference>
<dbReference type="FunFam" id="3.30.50.10:FF:000030">
    <property type="entry name" value="Nuclear Hormone Receptor family"/>
    <property type="match status" value="1"/>
</dbReference>
<evidence type="ECO:0000256" key="6">
    <source>
        <dbReference type="ARBA" id="ARBA00023015"/>
    </source>
</evidence>
<dbReference type="InterPro" id="IPR000536">
    <property type="entry name" value="Nucl_hrmn_rcpt_lig-bd"/>
</dbReference>
<keyword evidence="8 11" id="KW-0804">Transcription</keyword>
<evidence type="ECO:0000256" key="10">
    <source>
        <dbReference type="ARBA" id="ARBA00023242"/>
    </source>
</evidence>
<evidence type="ECO:0008006" key="17">
    <source>
        <dbReference type="Google" id="ProtNLM"/>
    </source>
</evidence>
<dbReference type="GO" id="GO:0005634">
    <property type="term" value="C:nucleus"/>
    <property type="evidence" value="ECO:0007669"/>
    <property type="project" value="UniProtKB-SubCell"/>
</dbReference>
<dbReference type="Gene3D" id="1.10.565.10">
    <property type="entry name" value="Retinoid X Receptor"/>
    <property type="match status" value="1"/>
</dbReference>
<dbReference type="SUPFAM" id="SSF57716">
    <property type="entry name" value="Glucocorticoid receptor-like (DNA-binding domain)"/>
    <property type="match status" value="1"/>
</dbReference>
<evidence type="ECO:0000259" key="13">
    <source>
        <dbReference type="PROSITE" id="PS51030"/>
    </source>
</evidence>
<keyword evidence="6 11" id="KW-0805">Transcription regulation</keyword>
<proteinExistence type="inferred from homology"/>
<dbReference type="SMART" id="SM00430">
    <property type="entry name" value="HOLI"/>
    <property type="match status" value="1"/>
</dbReference>
<organism evidence="15 16">
    <name type="scientific">Caenorhabditis auriculariae</name>
    <dbReference type="NCBI Taxonomy" id="2777116"/>
    <lineage>
        <taxon>Eukaryota</taxon>
        <taxon>Metazoa</taxon>
        <taxon>Ecdysozoa</taxon>
        <taxon>Nematoda</taxon>
        <taxon>Chromadorea</taxon>
        <taxon>Rhabditida</taxon>
        <taxon>Rhabditina</taxon>
        <taxon>Rhabditomorpha</taxon>
        <taxon>Rhabditoidea</taxon>
        <taxon>Rhabditidae</taxon>
        <taxon>Peloderinae</taxon>
        <taxon>Caenorhabditis</taxon>
    </lineage>
</organism>
<accession>A0A8S1GUM4</accession>
<dbReference type="InterPro" id="IPR035500">
    <property type="entry name" value="NHR-like_dom_sf"/>
</dbReference>
<evidence type="ECO:0000256" key="11">
    <source>
        <dbReference type="RuleBase" id="RU004334"/>
    </source>
</evidence>
<dbReference type="PANTHER" id="PTHR46587">
    <property type="entry name" value="NUCLEAR HORMONE RECEPTOR FAMILY"/>
    <property type="match status" value="1"/>
</dbReference>
<keyword evidence="4 11" id="KW-0863">Zinc-finger</keyword>
<feature type="compositionally biased region" description="Basic and acidic residues" evidence="12">
    <location>
        <begin position="122"/>
        <end position="136"/>
    </location>
</feature>
<dbReference type="SMART" id="SM00399">
    <property type="entry name" value="ZnF_C4"/>
    <property type="match status" value="1"/>
</dbReference>
<protein>
    <recommendedName>
        <fullName evidence="17">Nuclear receptor domain-containing protein</fullName>
    </recommendedName>
</protein>
<keyword evidence="3 11" id="KW-0479">Metal-binding</keyword>
<evidence type="ECO:0000256" key="7">
    <source>
        <dbReference type="ARBA" id="ARBA00023125"/>
    </source>
</evidence>
<evidence type="ECO:0000259" key="14">
    <source>
        <dbReference type="PROSITE" id="PS51843"/>
    </source>
</evidence>
<keyword evidence="10 11" id="KW-0539">Nucleus</keyword>
<evidence type="ECO:0000256" key="9">
    <source>
        <dbReference type="ARBA" id="ARBA00023170"/>
    </source>
</evidence>
<dbReference type="Gene3D" id="3.30.50.10">
    <property type="entry name" value="Erythroid Transcription Factor GATA-1, subunit A"/>
    <property type="match status" value="1"/>
</dbReference>
<gene>
    <name evidence="15" type="ORF">CAUJ_LOCUS3196</name>
</gene>
<evidence type="ECO:0000256" key="4">
    <source>
        <dbReference type="ARBA" id="ARBA00022771"/>
    </source>
</evidence>
<dbReference type="SUPFAM" id="SSF48508">
    <property type="entry name" value="Nuclear receptor ligand-binding domain"/>
    <property type="match status" value="1"/>
</dbReference>
<comment type="subcellular location">
    <subcellularLocation>
        <location evidence="1 11">Nucleus</location>
    </subcellularLocation>
</comment>
<dbReference type="PROSITE" id="PS51030">
    <property type="entry name" value="NUCLEAR_REC_DBD_2"/>
    <property type="match status" value="1"/>
</dbReference>
<feature type="domain" description="NR LBD" evidence="14">
    <location>
        <begin position="164"/>
        <end position="439"/>
    </location>
</feature>
<evidence type="ECO:0000256" key="3">
    <source>
        <dbReference type="ARBA" id="ARBA00022723"/>
    </source>
</evidence>
<dbReference type="InterPro" id="IPR001628">
    <property type="entry name" value="Znf_hrmn_rcpt"/>
</dbReference>
<dbReference type="InterPro" id="IPR049636">
    <property type="entry name" value="HNF4-like_DBD"/>
</dbReference>
<dbReference type="Proteomes" id="UP000835052">
    <property type="component" value="Unassembled WGS sequence"/>
</dbReference>
<sequence>MKEDYSGQICTICGSAADGLHYGAISCRSCNAFFRRTVVEKSKYQCKGNGNCTIDMELRCACRSCRFRKCLEAGMKTTAVQPRRDPTGAQRDRKKRFEVFPSTSYKETEGSDFCPETPRSSEVPEFRSPKNRRLSDSPRSLGVNNENKPSDGEDTDDDQFASTSNEQIYGTVSPMYNETDRCEFRDLVNAFADHQRMMQLSFSTIDQFLTELENGPVLRPMVPTDVEKLSEVELTGLFFWIEKLRPYSDLPPEDKSNLLKRYSVRKLSLDHFYSASKNAYHCKRGEFVMNNYTYVQYGKTGFEMPHDDFQQISAKKYAFTHTFQRFWTNVIFPFMQLRVTDAEITYLQMMLLWSQSNSEHVTPQTREIMKERRNWCMRCLFDWYVEHRFEDPGLRFGQMTLMIGEIETICEMHCQDFLVAKLFDFCDMGDCWYESLCYTSINTNTLYYDPNLFENLKRFTAMKAVDCCPINAFHHLRVKNEQMEAFSRLAYSPLQRVPEEY</sequence>
<keyword evidence="9 11" id="KW-0675">Receptor</keyword>
<keyword evidence="16" id="KW-1185">Reference proteome</keyword>
<evidence type="ECO:0000313" key="16">
    <source>
        <dbReference type="Proteomes" id="UP000835052"/>
    </source>
</evidence>
<dbReference type="GO" id="GO:0000978">
    <property type="term" value="F:RNA polymerase II cis-regulatory region sequence-specific DNA binding"/>
    <property type="evidence" value="ECO:0007669"/>
    <property type="project" value="InterPro"/>
</dbReference>
<evidence type="ECO:0000256" key="8">
    <source>
        <dbReference type="ARBA" id="ARBA00023163"/>
    </source>
</evidence>
<reference evidence="15" key="1">
    <citation type="submission" date="2020-10" db="EMBL/GenBank/DDBJ databases">
        <authorList>
            <person name="Kikuchi T."/>
        </authorList>
    </citation>
    <scope>NUCLEOTIDE SEQUENCE</scope>
    <source>
        <strain evidence="15">NKZ352</strain>
    </source>
</reference>
<keyword evidence="5 11" id="KW-0862">Zinc</keyword>
<dbReference type="CDD" id="cd06960">
    <property type="entry name" value="NR_DBD_HNF4A"/>
    <property type="match status" value="1"/>
</dbReference>
<feature type="domain" description="Nuclear receptor" evidence="13">
    <location>
        <begin position="7"/>
        <end position="82"/>
    </location>
</feature>
<feature type="region of interest" description="Disordered" evidence="12">
    <location>
        <begin position="78"/>
        <end position="168"/>
    </location>
</feature>
<dbReference type="PANTHER" id="PTHR46587:SF5">
    <property type="entry name" value="NUCLEAR HORMONE RECEPTOR FAMILY"/>
    <property type="match status" value="1"/>
</dbReference>
<evidence type="ECO:0000313" key="15">
    <source>
        <dbReference type="EMBL" id="CAD6187277.1"/>
    </source>
</evidence>
<evidence type="ECO:0000256" key="1">
    <source>
        <dbReference type="ARBA" id="ARBA00004123"/>
    </source>
</evidence>
<evidence type="ECO:0000256" key="12">
    <source>
        <dbReference type="SAM" id="MobiDB-lite"/>
    </source>
</evidence>
<dbReference type="PRINTS" id="PR00047">
    <property type="entry name" value="STROIDFINGER"/>
</dbReference>
<dbReference type="PROSITE" id="PS00031">
    <property type="entry name" value="NUCLEAR_REC_DBD_1"/>
    <property type="match status" value="1"/>
</dbReference>